<gene>
    <name evidence="1" type="ORF">UFOPK3797_00107</name>
</gene>
<sequence>MRLISIFSPNIAFPSSITSCTVLPELTLEAKNLSSSPIFDEARWFRSSSASA</sequence>
<dbReference type="EMBL" id="CAFBNN010000007">
    <property type="protein sequence ID" value="CAB4944098.1"/>
    <property type="molecule type" value="Genomic_DNA"/>
</dbReference>
<dbReference type="PROSITE" id="PS51257">
    <property type="entry name" value="PROKAR_LIPOPROTEIN"/>
    <property type="match status" value="1"/>
</dbReference>
<accession>A0A6J7JKI0</accession>
<dbReference type="AlphaFoldDB" id="A0A6J7JKI0"/>
<evidence type="ECO:0000313" key="1">
    <source>
        <dbReference type="EMBL" id="CAB4944098.1"/>
    </source>
</evidence>
<proteinExistence type="predicted"/>
<organism evidence="1">
    <name type="scientific">freshwater metagenome</name>
    <dbReference type="NCBI Taxonomy" id="449393"/>
    <lineage>
        <taxon>unclassified sequences</taxon>
        <taxon>metagenomes</taxon>
        <taxon>ecological metagenomes</taxon>
    </lineage>
</organism>
<protein>
    <submittedName>
        <fullName evidence="1">Unannotated protein</fullName>
    </submittedName>
</protein>
<name>A0A6J7JKI0_9ZZZZ</name>
<reference evidence="1" key="1">
    <citation type="submission" date="2020-05" db="EMBL/GenBank/DDBJ databases">
        <authorList>
            <person name="Chiriac C."/>
            <person name="Salcher M."/>
            <person name="Ghai R."/>
            <person name="Kavagutti S V."/>
        </authorList>
    </citation>
    <scope>NUCLEOTIDE SEQUENCE</scope>
</reference>